<proteinExistence type="predicted"/>
<organism evidence="1 2">
    <name type="scientific">Adineta steineri</name>
    <dbReference type="NCBI Taxonomy" id="433720"/>
    <lineage>
        <taxon>Eukaryota</taxon>
        <taxon>Metazoa</taxon>
        <taxon>Spiralia</taxon>
        <taxon>Gnathifera</taxon>
        <taxon>Rotifera</taxon>
        <taxon>Eurotatoria</taxon>
        <taxon>Bdelloidea</taxon>
        <taxon>Adinetida</taxon>
        <taxon>Adinetidae</taxon>
        <taxon>Adineta</taxon>
    </lineage>
</organism>
<protein>
    <submittedName>
        <fullName evidence="1">Uncharacterized protein</fullName>
    </submittedName>
</protein>
<dbReference type="EMBL" id="CAJOAY010011005">
    <property type="protein sequence ID" value="CAF4230372.1"/>
    <property type="molecule type" value="Genomic_DNA"/>
</dbReference>
<sequence length="41" mass="4720">VQQEYNEKQLDQVNKEIGEASVIGIATPLDDFVCRIKVDQW</sequence>
<dbReference type="AlphaFoldDB" id="A0A820DDA6"/>
<evidence type="ECO:0000313" key="2">
    <source>
        <dbReference type="Proteomes" id="UP000663881"/>
    </source>
</evidence>
<accession>A0A820DDA6</accession>
<evidence type="ECO:0000313" key="1">
    <source>
        <dbReference type="EMBL" id="CAF4230372.1"/>
    </source>
</evidence>
<reference evidence="1" key="1">
    <citation type="submission" date="2021-02" db="EMBL/GenBank/DDBJ databases">
        <authorList>
            <person name="Nowell W R."/>
        </authorList>
    </citation>
    <scope>NUCLEOTIDE SEQUENCE</scope>
</reference>
<gene>
    <name evidence="1" type="ORF">OKA104_LOCUS42525</name>
</gene>
<name>A0A820DDA6_9BILA</name>
<feature type="non-terminal residue" evidence="1">
    <location>
        <position position="1"/>
    </location>
</feature>
<dbReference type="Proteomes" id="UP000663881">
    <property type="component" value="Unassembled WGS sequence"/>
</dbReference>
<comment type="caution">
    <text evidence="1">The sequence shown here is derived from an EMBL/GenBank/DDBJ whole genome shotgun (WGS) entry which is preliminary data.</text>
</comment>